<accession>H8YYX6</accession>
<dbReference type="PANTHER" id="PTHR42905:SF5">
    <property type="entry name" value="CARBOXYVINYL-CARBOXYPHOSPHONATE PHOSPHORYLMUTASE, CHLOROPLASTIC"/>
    <property type="match status" value="1"/>
</dbReference>
<reference evidence="3" key="1">
    <citation type="submission" date="2011-06" db="EMBL/GenBank/DDBJ databases">
        <authorList>
            <consortium name="US DOE Joint Genome Institute (JGI-PGF)"/>
            <person name="Lucas S."/>
            <person name="Han J."/>
            <person name="Lapidus A."/>
            <person name="Cheng J.-F."/>
            <person name="Goodwin L."/>
            <person name="Pitluck S."/>
            <person name="Peters L."/>
            <person name="Land M.L."/>
            <person name="Hauser L."/>
            <person name="Vogl K."/>
            <person name="Liu Z."/>
            <person name="Overmann J."/>
            <person name="Frigaard N.-U."/>
            <person name="Bryant D.A."/>
            <person name="Woyke T.J."/>
        </authorList>
    </citation>
    <scope>NUCLEOTIDE SEQUENCE [LARGE SCALE GENOMIC DNA]</scope>
    <source>
        <strain evidence="3">970</strain>
    </source>
</reference>
<dbReference type="InterPro" id="IPR015813">
    <property type="entry name" value="Pyrv/PenolPyrv_kinase-like_dom"/>
</dbReference>
<dbReference type="PANTHER" id="PTHR42905">
    <property type="entry name" value="PHOSPHOENOLPYRUVATE CARBOXYLASE"/>
    <property type="match status" value="1"/>
</dbReference>
<dbReference type="PROSITE" id="PS00161">
    <property type="entry name" value="ISOCITRATE_LYASE"/>
    <property type="match status" value="1"/>
</dbReference>
<dbReference type="GO" id="GO:0046872">
    <property type="term" value="F:metal ion binding"/>
    <property type="evidence" value="ECO:0007669"/>
    <property type="project" value="UniProtKB-KW"/>
</dbReference>
<dbReference type="InterPro" id="IPR018523">
    <property type="entry name" value="Isocitrate_lyase_ph_CS"/>
</dbReference>
<dbReference type="Gene3D" id="3.20.20.60">
    <property type="entry name" value="Phosphoenolpyruvate-binding domains"/>
    <property type="match status" value="1"/>
</dbReference>
<reference evidence="2 3" key="2">
    <citation type="submission" date="2011-11" db="EMBL/GenBank/DDBJ databases">
        <authorList>
            <consortium name="US DOE Joint Genome Institute"/>
            <person name="Lucas S."/>
            <person name="Han J."/>
            <person name="Lapidus A."/>
            <person name="Cheng J.-F."/>
            <person name="Goodwin L."/>
            <person name="Pitluck S."/>
            <person name="Peters L."/>
            <person name="Ovchinnikova G."/>
            <person name="Zhang X."/>
            <person name="Detter J.C."/>
            <person name="Han C."/>
            <person name="Tapia R."/>
            <person name="Land M."/>
            <person name="Hauser L."/>
            <person name="Kyrpides N."/>
            <person name="Ivanova N."/>
            <person name="Pagani I."/>
            <person name="Vogl K."/>
            <person name="Liu Z."/>
            <person name="Overmann J."/>
            <person name="Frigaard N.-U."/>
            <person name="Bryant D."/>
            <person name="Woyke T."/>
        </authorList>
    </citation>
    <scope>NUCLEOTIDE SEQUENCE [LARGE SCALE GENOMIC DNA]</scope>
    <source>
        <strain evidence="2 3">970</strain>
    </source>
</reference>
<dbReference type="OrthoDB" id="9771433at2"/>
<dbReference type="CDD" id="cd00377">
    <property type="entry name" value="ICL_PEPM"/>
    <property type="match status" value="1"/>
</dbReference>
<dbReference type="InterPro" id="IPR040442">
    <property type="entry name" value="Pyrv_kinase-like_dom_sf"/>
</dbReference>
<dbReference type="Proteomes" id="UP000002964">
    <property type="component" value="Unassembled WGS sequence"/>
</dbReference>
<dbReference type="eggNOG" id="COG2513">
    <property type="taxonomic scope" value="Bacteria"/>
</dbReference>
<gene>
    <name evidence="2" type="ORF">Thi970DRAFT_01335</name>
</gene>
<dbReference type="GO" id="GO:0016833">
    <property type="term" value="F:oxo-acid-lyase activity"/>
    <property type="evidence" value="ECO:0007669"/>
    <property type="project" value="UniProtKB-ARBA"/>
</dbReference>
<dbReference type="Pfam" id="PF13714">
    <property type="entry name" value="PEP_mutase"/>
    <property type="match status" value="1"/>
</dbReference>
<evidence type="ECO:0000313" key="3">
    <source>
        <dbReference type="Proteomes" id="UP000002964"/>
    </source>
</evidence>
<evidence type="ECO:0000313" key="2">
    <source>
        <dbReference type="EMBL" id="EIC23652.1"/>
    </source>
</evidence>
<evidence type="ECO:0000256" key="1">
    <source>
        <dbReference type="ARBA" id="ARBA00022723"/>
    </source>
</evidence>
<dbReference type="RefSeq" id="WP_009147735.1">
    <property type="nucleotide sequence ID" value="NZ_CP121471.1"/>
</dbReference>
<proteinExistence type="predicted"/>
<name>H8YYX6_9GAMM</name>
<sequence>MTPAQRFRALVADPKILQLPACHDGLSARVLEQAGFQAIAAAGFGHSGSLLGMPDIGLLSGREMIDQYRNLCAAVSIPVFVDIDTGFGDLNNVIRTVREVEATGAAGLFIEDQTYPKRCGHMQGKQVVPVEEYLPKLKAALWTRRDPDFVIMARTDAYSVLGLDEALRRARLYAQAGADMVFVEAVDDPDAMHTVNQTLGSLGVPSMANMIEGGRGPFLSTAELQDLGYDLVAYPCGSLFSAVKAMQDWAGALLHQGTTTAVRERMLGFDGYTRFIGLEELRERQVRLESETGGSSPH</sequence>
<dbReference type="InterPro" id="IPR039556">
    <property type="entry name" value="ICL/PEPM"/>
</dbReference>
<dbReference type="AlphaFoldDB" id="H8YYX6"/>
<organism evidence="2 3">
    <name type="scientific">Thiorhodovibrio frisius</name>
    <dbReference type="NCBI Taxonomy" id="631362"/>
    <lineage>
        <taxon>Bacteria</taxon>
        <taxon>Pseudomonadati</taxon>
        <taxon>Pseudomonadota</taxon>
        <taxon>Gammaproteobacteria</taxon>
        <taxon>Chromatiales</taxon>
        <taxon>Chromatiaceae</taxon>
        <taxon>Thiorhodovibrio</taxon>
    </lineage>
</organism>
<keyword evidence="3" id="KW-1185">Reference proteome</keyword>
<dbReference type="EMBL" id="JH603168">
    <property type="protein sequence ID" value="EIC23652.1"/>
    <property type="molecule type" value="Genomic_DNA"/>
</dbReference>
<dbReference type="STRING" id="631362.Thi970DRAFT_01335"/>
<dbReference type="SUPFAM" id="SSF51621">
    <property type="entry name" value="Phosphoenolpyruvate/pyruvate domain"/>
    <property type="match status" value="1"/>
</dbReference>
<dbReference type="HOGENOM" id="CLU_027389_3_2_6"/>
<keyword evidence="1" id="KW-0479">Metal-binding</keyword>
<protein>
    <submittedName>
        <fullName evidence="2">PEP phosphonomutase-like enzyme</fullName>
    </submittedName>
</protein>